<feature type="transmembrane region" description="Helical" evidence="5">
    <location>
        <begin position="81"/>
        <end position="97"/>
    </location>
</feature>
<dbReference type="Proteomes" id="UP000000383">
    <property type="component" value="Chromosome"/>
</dbReference>
<dbReference type="STRING" id="666681.M301_0813"/>
<evidence type="ECO:0000256" key="2">
    <source>
        <dbReference type="ARBA" id="ARBA00022692"/>
    </source>
</evidence>
<feature type="transmembrane region" description="Helical" evidence="5">
    <location>
        <begin position="51"/>
        <end position="69"/>
    </location>
</feature>
<dbReference type="KEGG" id="meh:M301_0813"/>
<evidence type="ECO:0000256" key="3">
    <source>
        <dbReference type="ARBA" id="ARBA00022989"/>
    </source>
</evidence>
<dbReference type="PANTHER" id="PTHR36917">
    <property type="entry name" value="INTRACELLULAR SEPTATION PROTEIN A-RELATED"/>
    <property type="match status" value="1"/>
</dbReference>
<comment type="function">
    <text evidence="5">Plays a role in cell envelope biogenesis, maintenance of cell envelope integrity and membrane homeostasis.</text>
</comment>
<dbReference type="RefSeq" id="WP_013147513.1">
    <property type="nucleotide sequence ID" value="NC_014207.1"/>
</dbReference>
<keyword evidence="5" id="KW-0997">Cell inner membrane</keyword>
<dbReference type="GO" id="GO:0005886">
    <property type="term" value="C:plasma membrane"/>
    <property type="evidence" value="ECO:0007669"/>
    <property type="project" value="UniProtKB-SubCell"/>
</dbReference>
<dbReference type="InterPro" id="IPR006008">
    <property type="entry name" value="YciB"/>
</dbReference>
<dbReference type="NCBIfam" id="NF001325">
    <property type="entry name" value="PRK00259.1-3"/>
    <property type="match status" value="1"/>
</dbReference>
<reference evidence="6 7" key="2">
    <citation type="journal article" date="2011" name="J. Bacteriol.">
        <title>Genomes of three methylotrophs from a single niche uncover genetic and metabolic divergence of Methylophilaceae.</title>
        <authorList>
            <person name="Lapidus A."/>
            <person name="Clum A."/>
            <person name="Labutti K."/>
            <person name="Kaluzhnaya M.G."/>
            <person name="Lim S."/>
            <person name="Beck D.A."/>
            <person name="Glavina Del Rio T."/>
            <person name="Nolan M."/>
            <person name="Mavromatis K."/>
            <person name="Huntemann M."/>
            <person name="Lucas S."/>
            <person name="Lidstrom M.E."/>
            <person name="Ivanova N."/>
            <person name="Chistoserdova L."/>
        </authorList>
    </citation>
    <scope>NUCLEOTIDE SEQUENCE [LARGE SCALE GENOMIC DNA]</scope>
    <source>
        <strain evidence="6 7">301</strain>
    </source>
</reference>
<comment type="similarity">
    <text evidence="5">Belongs to the YciB family.</text>
</comment>
<protein>
    <recommendedName>
        <fullName evidence="5">Inner membrane-spanning protein YciB</fullName>
    </recommendedName>
</protein>
<gene>
    <name evidence="5" type="primary">yciB</name>
    <name evidence="6" type="ordered locus">M301_0813</name>
</gene>
<feature type="transmembrane region" description="Helical" evidence="5">
    <location>
        <begin position="146"/>
        <end position="165"/>
    </location>
</feature>
<keyword evidence="1 5" id="KW-1003">Cell membrane</keyword>
<dbReference type="HAMAP" id="MF_00189">
    <property type="entry name" value="YciB"/>
    <property type="match status" value="1"/>
</dbReference>
<dbReference type="EMBL" id="CP002056">
    <property type="protein sequence ID" value="ADI29197.1"/>
    <property type="molecule type" value="Genomic_DNA"/>
</dbReference>
<proteinExistence type="inferred from homology"/>
<sequence length="189" mass="21523">MNKFLFDMFPVILFFIAFKFFGIFTATAVTIAATIAQIIYSKIRYGKVEKMLIVSGAIIGILGSITLLLHDKTYIMMKPTALYWVLAATLLISNLFFKKNLIQQMMANLIDAPTAIWNKLNLVWVAFLVLLGFLNLYVAFNYTENAWVNFKLFGVTGIMFAFFIAQTLALRKYLVAPVDEEKQDKSETK</sequence>
<dbReference type="Pfam" id="PF04279">
    <property type="entry name" value="IspA"/>
    <property type="match status" value="1"/>
</dbReference>
<evidence type="ECO:0000256" key="1">
    <source>
        <dbReference type="ARBA" id="ARBA00022475"/>
    </source>
</evidence>
<evidence type="ECO:0000256" key="5">
    <source>
        <dbReference type="HAMAP-Rule" id="MF_00189"/>
    </source>
</evidence>
<evidence type="ECO:0000313" key="6">
    <source>
        <dbReference type="EMBL" id="ADI29197.1"/>
    </source>
</evidence>
<keyword evidence="3 5" id="KW-1133">Transmembrane helix</keyword>
<reference evidence="7" key="1">
    <citation type="submission" date="2010-05" db="EMBL/GenBank/DDBJ databases">
        <title>Complete sequence of Methylotenera sp. 301.</title>
        <authorList>
            <person name="Lucas S."/>
            <person name="Copeland A."/>
            <person name="Lapidus A."/>
            <person name="Cheng J.-F."/>
            <person name="Bruce D."/>
            <person name="Goodwin L."/>
            <person name="Pitluck S."/>
            <person name="Clum A."/>
            <person name="Land M."/>
            <person name="Hauser L."/>
            <person name="Kyrpides N."/>
            <person name="Ivanova N."/>
            <person name="Chistoservova L."/>
            <person name="Kalyuzhnaya M."/>
            <person name="Woyke T."/>
        </authorList>
    </citation>
    <scope>NUCLEOTIDE SEQUENCE [LARGE SCALE GENOMIC DNA]</scope>
    <source>
        <strain evidence="7">301</strain>
    </source>
</reference>
<dbReference type="OrthoDB" id="9788219at2"/>
<name>D7DPF3_METV0</name>
<dbReference type="PANTHER" id="PTHR36917:SF1">
    <property type="entry name" value="INNER MEMBRANE-SPANNING PROTEIN YCIB"/>
    <property type="match status" value="1"/>
</dbReference>
<keyword evidence="7" id="KW-1185">Reference proteome</keyword>
<keyword evidence="4 5" id="KW-0472">Membrane</keyword>
<dbReference type="eggNOG" id="COG2917">
    <property type="taxonomic scope" value="Bacteria"/>
</dbReference>
<comment type="subcellular location">
    <subcellularLocation>
        <location evidence="5">Cell inner membrane</location>
        <topology evidence="5">Multi-pass membrane protein</topology>
    </subcellularLocation>
</comment>
<feature type="transmembrane region" description="Helical" evidence="5">
    <location>
        <begin position="12"/>
        <end position="39"/>
    </location>
</feature>
<accession>D7DPF3</accession>
<dbReference type="AlphaFoldDB" id="D7DPF3"/>
<feature type="transmembrane region" description="Helical" evidence="5">
    <location>
        <begin position="122"/>
        <end position="140"/>
    </location>
</feature>
<keyword evidence="2 5" id="KW-0812">Transmembrane</keyword>
<organism evidence="6 7">
    <name type="scientific">Methylotenera versatilis (strain 301)</name>
    <dbReference type="NCBI Taxonomy" id="666681"/>
    <lineage>
        <taxon>Bacteria</taxon>
        <taxon>Pseudomonadati</taxon>
        <taxon>Pseudomonadota</taxon>
        <taxon>Betaproteobacteria</taxon>
        <taxon>Nitrosomonadales</taxon>
        <taxon>Methylophilaceae</taxon>
        <taxon>Methylotenera</taxon>
    </lineage>
</organism>
<evidence type="ECO:0000256" key="4">
    <source>
        <dbReference type="ARBA" id="ARBA00023136"/>
    </source>
</evidence>
<dbReference type="HOGENOM" id="CLU_089554_2_0_4"/>
<dbReference type="NCBIfam" id="TIGR00997">
    <property type="entry name" value="ispZ"/>
    <property type="match status" value="1"/>
</dbReference>
<evidence type="ECO:0000313" key="7">
    <source>
        <dbReference type="Proteomes" id="UP000000383"/>
    </source>
</evidence>